<comment type="similarity">
    <text evidence="9">Belongs to the DHPS family.</text>
</comment>
<dbReference type="PROSITE" id="PS00793">
    <property type="entry name" value="DHPS_2"/>
    <property type="match status" value="1"/>
</dbReference>
<proteinExistence type="inferred from homology"/>
<feature type="domain" description="Pterin-binding" evidence="10">
    <location>
        <begin position="16"/>
        <end position="268"/>
    </location>
</feature>
<dbReference type="PROSITE" id="PS00792">
    <property type="entry name" value="DHPS_1"/>
    <property type="match status" value="1"/>
</dbReference>
<dbReference type="EC" id="2.5.1.15" evidence="4 9"/>
<dbReference type="CDD" id="cd00739">
    <property type="entry name" value="DHPS"/>
    <property type="match status" value="1"/>
</dbReference>
<dbReference type="GO" id="GO:0004156">
    <property type="term" value="F:dihydropteroate synthase activity"/>
    <property type="evidence" value="ECO:0007669"/>
    <property type="project" value="UniProtKB-EC"/>
</dbReference>
<dbReference type="RefSeq" id="WP_142870535.1">
    <property type="nucleotide sequence ID" value="NZ_CP045503.2"/>
</dbReference>
<dbReference type="Pfam" id="PF00809">
    <property type="entry name" value="Pterin_bind"/>
    <property type="match status" value="1"/>
</dbReference>
<evidence type="ECO:0000256" key="1">
    <source>
        <dbReference type="ARBA" id="ARBA00000012"/>
    </source>
</evidence>
<reference evidence="11" key="1">
    <citation type="submission" date="2021-07" db="EMBL/GenBank/DDBJ databases">
        <title>Shewanella sp. YLB-07 whole genome sequence.</title>
        <authorList>
            <person name="Yu L."/>
        </authorList>
    </citation>
    <scope>NUCLEOTIDE SEQUENCE</scope>
    <source>
        <strain evidence="11">YLB-08</strain>
    </source>
</reference>
<comment type="cofactor">
    <cofactor evidence="2 9">
        <name>Mg(2+)</name>
        <dbReference type="ChEBI" id="CHEBI:18420"/>
    </cofactor>
</comment>
<evidence type="ECO:0000256" key="8">
    <source>
        <dbReference type="ARBA" id="ARBA00022909"/>
    </source>
</evidence>
<keyword evidence="7 9" id="KW-0460">Magnesium</keyword>
<organism evidence="11 12">
    <name type="scientific">Shewanella eurypsychrophilus</name>
    <dbReference type="NCBI Taxonomy" id="2593656"/>
    <lineage>
        <taxon>Bacteria</taxon>
        <taxon>Pseudomonadati</taxon>
        <taxon>Pseudomonadota</taxon>
        <taxon>Gammaproteobacteria</taxon>
        <taxon>Alteromonadales</taxon>
        <taxon>Shewanellaceae</taxon>
        <taxon>Shewanella</taxon>
    </lineage>
</organism>
<evidence type="ECO:0000256" key="7">
    <source>
        <dbReference type="ARBA" id="ARBA00022842"/>
    </source>
</evidence>
<dbReference type="Gene3D" id="3.20.20.20">
    <property type="entry name" value="Dihydropteroate synthase-like"/>
    <property type="match status" value="1"/>
</dbReference>
<evidence type="ECO:0000313" key="11">
    <source>
        <dbReference type="EMBL" id="QPG59180.1"/>
    </source>
</evidence>
<dbReference type="PANTHER" id="PTHR20941:SF1">
    <property type="entry name" value="FOLIC ACID SYNTHESIS PROTEIN FOL1"/>
    <property type="match status" value="1"/>
</dbReference>
<dbReference type="InterPro" id="IPR045031">
    <property type="entry name" value="DHP_synth-like"/>
</dbReference>
<comment type="function">
    <text evidence="9">Catalyzes the condensation of para-aminobenzoate (pABA) with 6-hydroxymethyl-7,8-dihydropterin diphosphate (DHPt-PP) to form 7,8-dihydropteroate (H2Pte), the immediate precursor of folate derivatives.</text>
</comment>
<evidence type="ECO:0000256" key="4">
    <source>
        <dbReference type="ARBA" id="ARBA00012458"/>
    </source>
</evidence>
<evidence type="ECO:0000256" key="6">
    <source>
        <dbReference type="ARBA" id="ARBA00022723"/>
    </source>
</evidence>
<sequence>MFQICSGQRTLELTSPVVMGILNVTPDSFSDGGQFSSFDLACQHADAMVEQGAKIIDIGGESTRPGAADVTLTDELNRVIPLIQYVASHHDVWISIDTSKPKVMEQAILAGAHMINDVRALQEPDAVEVAAKLNVPVCLMHMQGRPRTMQHAPEYQDVIGDIAVFFEQRLASCLKAGIKREHILLDPGFGFGKTLVHNYEILNRLAELKALELPLLIGLSRKSMMGSLLNRAPQERLAGSLAGAILAAQQGANILRVHDVAETVDILKVMSATEEFNQLA</sequence>
<comment type="pathway">
    <text evidence="3 9">Cofactor biosynthesis; tetrahydrofolate biosynthesis; 7,8-dihydrofolate from 2-amino-4-hydroxy-6-hydroxymethyl-7,8-dihydropteridine diphosphate and 4-aminobenzoate: step 1/2.</text>
</comment>
<evidence type="ECO:0000256" key="2">
    <source>
        <dbReference type="ARBA" id="ARBA00001946"/>
    </source>
</evidence>
<keyword evidence="12" id="KW-1185">Reference proteome</keyword>
<dbReference type="PANTHER" id="PTHR20941">
    <property type="entry name" value="FOLATE SYNTHESIS PROTEINS"/>
    <property type="match status" value="1"/>
</dbReference>
<dbReference type="SUPFAM" id="SSF51717">
    <property type="entry name" value="Dihydropteroate synthetase-like"/>
    <property type="match status" value="1"/>
</dbReference>
<dbReference type="EMBL" id="CP045503">
    <property type="protein sequence ID" value="QPG59180.1"/>
    <property type="molecule type" value="Genomic_DNA"/>
</dbReference>
<name>A0ABX6VCA7_9GAMM</name>
<evidence type="ECO:0000256" key="5">
    <source>
        <dbReference type="ARBA" id="ARBA00022679"/>
    </source>
</evidence>
<keyword evidence="6 9" id="KW-0479">Metal-binding</keyword>
<dbReference type="InterPro" id="IPR006390">
    <property type="entry name" value="DHP_synth_dom"/>
</dbReference>
<evidence type="ECO:0000256" key="9">
    <source>
        <dbReference type="RuleBase" id="RU361205"/>
    </source>
</evidence>
<dbReference type="InterPro" id="IPR011005">
    <property type="entry name" value="Dihydropteroate_synth-like_sf"/>
</dbReference>
<evidence type="ECO:0000313" key="12">
    <source>
        <dbReference type="Proteomes" id="UP000316416"/>
    </source>
</evidence>
<evidence type="ECO:0000256" key="3">
    <source>
        <dbReference type="ARBA" id="ARBA00004763"/>
    </source>
</evidence>
<keyword evidence="5 9" id="KW-0808">Transferase</keyword>
<evidence type="ECO:0000259" key="10">
    <source>
        <dbReference type="PROSITE" id="PS50972"/>
    </source>
</evidence>
<gene>
    <name evidence="11" type="primary">folP</name>
    <name evidence="11" type="ORF">FM038_018565</name>
</gene>
<dbReference type="PROSITE" id="PS50972">
    <property type="entry name" value="PTERIN_BINDING"/>
    <property type="match status" value="1"/>
</dbReference>
<dbReference type="InterPro" id="IPR000489">
    <property type="entry name" value="Pterin-binding_dom"/>
</dbReference>
<dbReference type="NCBIfam" id="TIGR01496">
    <property type="entry name" value="DHPS"/>
    <property type="match status" value="1"/>
</dbReference>
<keyword evidence="8 9" id="KW-0289">Folate biosynthesis</keyword>
<protein>
    <recommendedName>
        <fullName evidence="4 9">Dihydropteroate synthase</fullName>
        <shortName evidence="9">DHPS</shortName>
        <ecNumber evidence="4 9">2.5.1.15</ecNumber>
    </recommendedName>
    <alternativeName>
        <fullName evidence="9">Dihydropteroate pyrophosphorylase</fullName>
    </alternativeName>
</protein>
<accession>A0ABX6VCA7</accession>
<comment type="catalytic activity">
    <reaction evidence="1">
        <text>(7,8-dihydropterin-6-yl)methyl diphosphate + 4-aminobenzoate = 7,8-dihydropteroate + diphosphate</text>
        <dbReference type="Rhea" id="RHEA:19949"/>
        <dbReference type="ChEBI" id="CHEBI:17836"/>
        <dbReference type="ChEBI" id="CHEBI:17839"/>
        <dbReference type="ChEBI" id="CHEBI:33019"/>
        <dbReference type="ChEBI" id="CHEBI:72950"/>
        <dbReference type="EC" id="2.5.1.15"/>
    </reaction>
</comment>
<dbReference type="Proteomes" id="UP000316416">
    <property type="component" value="Chromosome"/>
</dbReference>